<reference evidence="2" key="2">
    <citation type="submission" date="2020-08" db="EMBL/GenBank/DDBJ databases">
        <title>Draft Genome Sequence of Cumin Blight Pathogen Alternaria burnsii.</title>
        <authorList>
            <person name="Feng Z."/>
        </authorList>
    </citation>
    <scope>NUCLEOTIDE SEQUENCE</scope>
    <source>
        <strain evidence="2">CBS107.38</strain>
    </source>
</reference>
<comment type="caution">
    <text evidence="2">The sequence shown here is derived from an EMBL/GenBank/DDBJ whole genome shotgun (WGS) entry which is preliminary data.</text>
</comment>
<gene>
    <name evidence="2" type="ORF">GT037_009363</name>
</gene>
<sequence>QMLREGMSLMSREFAFTSSTLSAIQQVKTVEETDVPNRLVFEAIKTVVLDRATPSWIQDVDSETQAEHEDAILPTGINLVRCYFNTRPNELGSLPGAYRLRDHQLLQIKLWPADEAMLNILHKAGTGVRELHMHWIYDVGTLVPGDQPVVRSKILDKWVGELERVKVTVRSEPSKTFAGRMATNLVERTAKRLVGEKGKGETSMRWKEKDIEDDGGFKKDECKMQTSLLKLIRRYYYLDSKHANHIIFRLALSCRLQTRMNLQPISALTTITRSTWLLTSHSVDKSTTAASAVFHIWNIEDDMTSNRNPPSKKRAASPSKGSQTSKRLQVSSKVSRPPLSKITSQHGNALLSLPREIRDQIYTKALEQPPPTFRVDELMVIATHHSEVSIEASEPVCRGLPLWMLSSRQVLYEVLDLIARTFTFQPLKRITGPERELAGAPNSLILTNDGVRNIKLRYLNDTPKNYIRVGYLNNLFLKLINDLYLKNACLELVWGWRSVQYAWMPDRTDWFIDAWKEHWNGRFRKVKIEIKVEKDLEQMWIMGEAEKCALRLIGTGGSVSWTTLDSSDVQYYNMYRKPTLLPRYERRCVVAERKI</sequence>
<feature type="region of interest" description="Disordered" evidence="1">
    <location>
        <begin position="303"/>
        <end position="342"/>
    </location>
</feature>
<evidence type="ECO:0000256" key="1">
    <source>
        <dbReference type="SAM" id="MobiDB-lite"/>
    </source>
</evidence>
<reference evidence="2" key="1">
    <citation type="submission" date="2020-01" db="EMBL/GenBank/DDBJ databases">
        <authorList>
            <person name="Feng Z.H.Z."/>
        </authorList>
    </citation>
    <scope>NUCLEOTIDE SEQUENCE</scope>
    <source>
        <strain evidence="2">CBS107.38</strain>
    </source>
</reference>
<evidence type="ECO:0000313" key="2">
    <source>
        <dbReference type="EMBL" id="KAF7672332.1"/>
    </source>
</evidence>
<proteinExistence type="predicted"/>
<dbReference type="RefSeq" id="XP_038782685.1">
    <property type="nucleotide sequence ID" value="XM_038934410.1"/>
</dbReference>
<dbReference type="Proteomes" id="UP000596902">
    <property type="component" value="Unassembled WGS sequence"/>
</dbReference>
<protein>
    <submittedName>
        <fullName evidence="2">Uncharacterized protein</fullName>
    </submittedName>
</protein>
<accession>A0A8H7AXE4</accession>
<dbReference type="EMBL" id="JAAABM010000016">
    <property type="protein sequence ID" value="KAF7672332.1"/>
    <property type="molecule type" value="Genomic_DNA"/>
</dbReference>
<feature type="compositionally biased region" description="Polar residues" evidence="1">
    <location>
        <begin position="319"/>
        <end position="334"/>
    </location>
</feature>
<keyword evidence="3" id="KW-1185">Reference proteome</keyword>
<dbReference type="GeneID" id="62207588"/>
<feature type="non-terminal residue" evidence="2">
    <location>
        <position position="1"/>
    </location>
</feature>
<evidence type="ECO:0000313" key="3">
    <source>
        <dbReference type="Proteomes" id="UP000596902"/>
    </source>
</evidence>
<name>A0A8H7AXE4_9PLEO</name>
<dbReference type="AlphaFoldDB" id="A0A8H7AXE4"/>
<organism evidence="2 3">
    <name type="scientific">Alternaria burnsii</name>
    <dbReference type="NCBI Taxonomy" id="1187904"/>
    <lineage>
        <taxon>Eukaryota</taxon>
        <taxon>Fungi</taxon>
        <taxon>Dikarya</taxon>
        <taxon>Ascomycota</taxon>
        <taxon>Pezizomycotina</taxon>
        <taxon>Dothideomycetes</taxon>
        <taxon>Pleosporomycetidae</taxon>
        <taxon>Pleosporales</taxon>
        <taxon>Pleosporineae</taxon>
        <taxon>Pleosporaceae</taxon>
        <taxon>Alternaria</taxon>
        <taxon>Alternaria sect. Alternaria</taxon>
    </lineage>
</organism>